<dbReference type="GO" id="GO:0004888">
    <property type="term" value="F:transmembrane signaling receptor activity"/>
    <property type="evidence" value="ECO:0000318"/>
    <property type="project" value="GO_Central"/>
</dbReference>
<evidence type="ECO:0000256" key="3">
    <source>
        <dbReference type="ARBA" id="ARBA00022729"/>
    </source>
</evidence>
<evidence type="ECO:0008006" key="15">
    <source>
        <dbReference type="Google" id="ProtNLM"/>
    </source>
</evidence>
<dbReference type="InterPro" id="IPR001190">
    <property type="entry name" value="SRCR"/>
</dbReference>
<reference evidence="14" key="1">
    <citation type="submission" date="2015-02" db="EMBL/GenBank/DDBJ databases">
        <title>Genome sequencing for Strongylocentrotus purpuratus.</title>
        <authorList>
            <person name="Murali S."/>
            <person name="Liu Y."/>
            <person name="Vee V."/>
            <person name="English A."/>
            <person name="Wang M."/>
            <person name="Skinner E."/>
            <person name="Han Y."/>
            <person name="Muzny D.M."/>
            <person name="Worley K.C."/>
            <person name="Gibbs R.A."/>
        </authorList>
    </citation>
    <scope>NUCLEOTIDE SEQUENCE</scope>
</reference>
<comment type="subcellular location">
    <subcellularLocation>
        <location evidence="1">Membrane</location>
        <topology evidence="1">Single-pass membrane protein</topology>
    </subcellularLocation>
</comment>
<dbReference type="KEGG" id="spu:100893748"/>
<evidence type="ECO:0000256" key="1">
    <source>
        <dbReference type="ARBA" id="ARBA00004167"/>
    </source>
</evidence>
<dbReference type="InterPro" id="IPR036772">
    <property type="entry name" value="SRCR-like_dom_sf"/>
</dbReference>
<keyword evidence="14" id="KW-1185">Reference proteome</keyword>
<keyword evidence="7" id="KW-0325">Glycoprotein</keyword>
<dbReference type="PROSITE" id="PS51212">
    <property type="entry name" value="WSC"/>
    <property type="match status" value="1"/>
</dbReference>
<comment type="caution">
    <text evidence="8">Lacks conserved residue(s) required for the propagation of feature annotation.</text>
</comment>
<proteinExistence type="predicted"/>
<organism evidence="13 14">
    <name type="scientific">Strongylocentrotus purpuratus</name>
    <name type="common">Purple sea urchin</name>
    <dbReference type="NCBI Taxonomy" id="7668"/>
    <lineage>
        <taxon>Eukaryota</taxon>
        <taxon>Metazoa</taxon>
        <taxon>Echinodermata</taxon>
        <taxon>Eleutherozoa</taxon>
        <taxon>Echinozoa</taxon>
        <taxon>Echinoidea</taxon>
        <taxon>Euechinoidea</taxon>
        <taxon>Echinacea</taxon>
        <taxon>Camarodonta</taxon>
        <taxon>Echinidea</taxon>
        <taxon>Strongylocentrotidae</taxon>
        <taxon>Strongylocentrotus</taxon>
    </lineage>
</organism>
<evidence type="ECO:0000256" key="7">
    <source>
        <dbReference type="ARBA" id="ARBA00023180"/>
    </source>
</evidence>
<dbReference type="PANTHER" id="PTHR24269">
    <property type="entry name" value="KREMEN PROTEIN"/>
    <property type="match status" value="1"/>
</dbReference>
<name>A0A7M7NT59_STRPU</name>
<evidence type="ECO:0000256" key="6">
    <source>
        <dbReference type="ARBA" id="ARBA00023157"/>
    </source>
</evidence>
<dbReference type="InterPro" id="IPR002889">
    <property type="entry name" value="WSC_carb-bd"/>
</dbReference>
<dbReference type="OrthoDB" id="431034at2759"/>
<dbReference type="InterPro" id="IPR051836">
    <property type="entry name" value="Kremen_rcpt"/>
</dbReference>
<dbReference type="Pfam" id="PF00530">
    <property type="entry name" value="SRCR"/>
    <property type="match status" value="1"/>
</dbReference>
<reference evidence="13" key="2">
    <citation type="submission" date="2021-01" db="UniProtKB">
        <authorList>
            <consortium name="EnsemblMetazoa"/>
        </authorList>
    </citation>
    <scope>IDENTIFICATION</scope>
</reference>
<dbReference type="Gene3D" id="3.10.250.10">
    <property type="entry name" value="SRCR-like domain"/>
    <property type="match status" value="1"/>
</dbReference>
<feature type="region of interest" description="Disordered" evidence="9">
    <location>
        <begin position="402"/>
        <end position="421"/>
    </location>
</feature>
<evidence type="ECO:0000256" key="9">
    <source>
        <dbReference type="SAM" id="MobiDB-lite"/>
    </source>
</evidence>
<dbReference type="PRINTS" id="PR00258">
    <property type="entry name" value="SPERACTRCPTR"/>
</dbReference>
<evidence type="ECO:0000256" key="8">
    <source>
        <dbReference type="PROSITE-ProRule" id="PRU00196"/>
    </source>
</evidence>
<dbReference type="Pfam" id="PF01822">
    <property type="entry name" value="WSC"/>
    <property type="match status" value="1"/>
</dbReference>
<dbReference type="InParanoid" id="A0A7M7NT59"/>
<feature type="domain" description="WSC" evidence="12">
    <location>
        <begin position="136"/>
        <end position="231"/>
    </location>
</feature>
<keyword evidence="2 10" id="KW-0812">Transmembrane</keyword>
<accession>A0A7M7NT59</accession>
<evidence type="ECO:0000313" key="13">
    <source>
        <dbReference type="EnsemblMetazoa" id="XP_030839016"/>
    </source>
</evidence>
<evidence type="ECO:0000259" key="11">
    <source>
        <dbReference type="PROSITE" id="PS50287"/>
    </source>
</evidence>
<evidence type="ECO:0000256" key="5">
    <source>
        <dbReference type="ARBA" id="ARBA00023136"/>
    </source>
</evidence>
<evidence type="ECO:0000313" key="14">
    <source>
        <dbReference type="Proteomes" id="UP000007110"/>
    </source>
</evidence>
<evidence type="ECO:0000256" key="4">
    <source>
        <dbReference type="ARBA" id="ARBA00022989"/>
    </source>
</evidence>
<dbReference type="RefSeq" id="XP_030839016.1">
    <property type="nucleotide sequence ID" value="XM_030983156.1"/>
</dbReference>
<evidence type="ECO:0000256" key="10">
    <source>
        <dbReference type="SAM" id="Phobius"/>
    </source>
</evidence>
<feature type="domain" description="SRCR" evidence="11">
    <location>
        <begin position="34"/>
        <end position="133"/>
    </location>
</feature>
<keyword evidence="5 10" id="KW-0472">Membrane</keyword>
<dbReference type="Proteomes" id="UP000007110">
    <property type="component" value="Unassembled WGS sequence"/>
</dbReference>
<keyword evidence="3" id="KW-0732">Signal</keyword>
<dbReference type="OMA" id="PNAYCET"/>
<feature type="transmembrane region" description="Helical" evidence="10">
    <location>
        <begin position="298"/>
        <end position="320"/>
    </location>
</feature>
<dbReference type="GO" id="GO:0005886">
    <property type="term" value="C:plasma membrane"/>
    <property type="evidence" value="ECO:0000318"/>
    <property type="project" value="GO_Central"/>
</dbReference>
<dbReference type="GeneID" id="100893748"/>
<dbReference type="SUPFAM" id="SSF56487">
    <property type="entry name" value="SRCR-like"/>
    <property type="match status" value="1"/>
</dbReference>
<keyword evidence="6 8" id="KW-1015">Disulfide bond</keyword>
<dbReference type="SMART" id="SM00321">
    <property type="entry name" value="WSC"/>
    <property type="match status" value="1"/>
</dbReference>
<dbReference type="PANTHER" id="PTHR24269:SF16">
    <property type="entry name" value="PROTEIN SLG1"/>
    <property type="match status" value="1"/>
</dbReference>
<dbReference type="PROSITE" id="PS50287">
    <property type="entry name" value="SRCR_2"/>
    <property type="match status" value="1"/>
</dbReference>
<dbReference type="EnsemblMetazoa" id="XM_030983156">
    <property type="protein sequence ID" value="XP_030839016"/>
    <property type="gene ID" value="LOC100893748"/>
</dbReference>
<evidence type="ECO:0000256" key="2">
    <source>
        <dbReference type="ARBA" id="ARBA00022692"/>
    </source>
</evidence>
<evidence type="ECO:0000259" key="12">
    <source>
        <dbReference type="PROSITE" id="PS51212"/>
    </source>
</evidence>
<dbReference type="AlphaFoldDB" id="A0A7M7NT59"/>
<sequence>MVRLCSELAELQKFVIWIISLLSFSKEVQAFINVRLENGKGAYEGSVEITTDSYNWEIICGSSEFDILDVIVICRQLNYPGANRALVTSRYPAGDYPMSEFAFRCTGNENHLNKCSFTATQCASRQVAGAVCYRPDSGYLGCFNDRFTDPALTGAVVVEQSMTLSRCVDFCQINGFAYAGLKLGTKCSCGTKNEVYDRYGKISDSQCHYSCGGSQYESCGGYETTAVFRVVSTMVPSTPVTTRPLTTMTSYFHSGMTTTKGSGYNRTRPEVTNGYPSTPSVTVRMVAKEGNFISQPSGIAVVISLSVVTIVLILIVVFLVRRRSSPPDFKRKPSNRPYEEITLEVQEMESPGTAPNAYCETGDVPLNTPLVVTPADHTYEHAELFSPGERNSEMYCTVPDVAPENSSSVPNGRTKPETPPEIRNLYAKPQKVKETSRVPRYDTGYETIDDEDLRVDPKSYLGGARDIADGVGVQEEEDNHVGYSTIQNGGDDFESSLNLDEMYAKPIKKAHRKVVKEDSFDETCMVENELYTSTDS</sequence>
<protein>
    <recommendedName>
        <fullName evidence="15">WSC domain-containing protein</fullName>
    </recommendedName>
</protein>
<keyword evidence="4 10" id="KW-1133">Transmembrane helix</keyword>
<feature type="disulfide bond" evidence="8">
    <location>
        <begin position="105"/>
        <end position="115"/>
    </location>
</feature>
<dbReference type="GO" id="GO:0007165">
    <property type="term" value="P:signal transduction"/>
    <property type="evidence" value="ECO:0000318"/>
    <property type="project" value="GO_Central"/>
</dbReference>
<dbReference type="SMART" id="SM00202">
    <property type="entry name" value="SR"/>
    <property type="match status" value="1"/>
</dbReference>